<reference evidence="2 3" key="1">
    <citation type="journal article" date="2016" name="Appl. Environ. Microbiol.">
        <title>Function and Phylogeny of Bacterial Butyryl Coenzyme A:Acetate Transferases and Their Diversity in the Proximal Colon of Swine.</title>
        <authorList>
            <person name="Trachsel J."/>
            <person name="Bayles D.O."/>
            <person name="Looft T."/>
            <person name="Levine U.Y."/>
            <person name="Allen H.K."/>
        </authorList>
    </citation>
    <scope>NUCLEOTIDE SEQUENCE [LARGE SCALE GENOMIC DNA]</scope>
    <source>
        <strain evidence="2 3">35-6-1</strain>
    </source>
</reference>
<evidence type="ECO:0000256" key="1">
    <source>
        <dbReference type="SAM" id="Phobius"/>
    </source>
</evidence>
<dbReference type="EMBL" id="MJIH01000001">
    <property type="protein sequence ID" value="OLR64875.1"/>
    <property type="molecule type" value="Genomic_DNA"/>
</dbReference>
<feature type="transmembrane region" description="Helical" evidence="1">
    <location>
        <begin position="36"/>
        <end position="56"/>
    </location>
</feature>
<organism evidence="2 3">
    <name type="scientific">Peptoniphilus porci</name>
    <dbReference type="NCBI Taxonomy" id="2652280"/>
    <lineage>
        <taxon>Bacteria</taxon>
        <taxon>Bacillati</taxon>
        <taxon>Bacillota</taxon>
        <taxon>Tissierellia</taxon>
        <taxon>Tissierellales</taxon>
        <taxon>Peptoniphilaceae</taxon>
        <taxon>Peptoniphilus</taxon>
    </lineage>
</organism>
<keyword evidence="1" id="KW-1133">Transmembrane helix</keyword>
<evidence type="ECO:0000313" key="2">
    <source>
        <dbReference type="EMBL" id="OLR64875.1"/>
    </source>
</evidence>
<accession>A0A1U7LZN1</accession>
<keyword evidence="3" id="KW-1185">Reference proteome</keyword>
<gene>
    <name evidence="2" type="ORF">BIV18_04755</name>
</gene>
<keyword evidence="1" id="KW-0812">Transmembrane</keyword>
<keyword evidence="1" id="KW-0472">Membrane</keyword>
<dbReference type="AlphaFoldDB" id="A0A1U7LZN1"/>
<evidence type="ECO:0000313" key="3">
    <source>
        <dbReference type="Proteomes" id="UP000187166"/>
    </source>
</evidence>
<sequence length="66" mass="7344">MKLSSTSYIIAKIIFIIVAIYLFLNPEVFVTKGYQLSVDGAVICRGISLICAINMASNLLDNIYKR</sequence>
<feature type="transmembrane region" description="Helical" evidence="1">
    <location>
        <begin position="6"/>
        <end position="24"/>
    </location>
</feature>
<proteinExistence type="predicted"/>
<name>A0A1U7LZN1_9FIRM</name>
<comment type="caution">
    <text evidence="2">The sequence shown here is derived from an EMBL/GenBank/DDBJ whole genome shotgun (WGS) entry which is preliminary data.</text>
</comment>
<protein>
    <submittedName>
        <fullName evidence="2">Uncharacterized protein</fullName>
    </submittedName>
</protein>
<dbReference type="STRING" id="1465756.BIV18_04755"/>
<dbReference type="Proteomes" id="UP000187166">
    <property type="component" value="Unassembled WGS sequence"/>
</dbReference>